<feature type="binding site" evidence="9">
    <location>
        <position position="136"/>
    </location>
    <ligand>
        <name>4-amino-2-methyl-5-(diphosphooxymethyl)pyrimidine</name>
        <dbReference type="ChEBI" id="CHEBI:57841"/>
    </ligand>
</feature>
<dbReference type="GO" id="GO:0000287">
    <property type="term" value="F:magnesium ion binding"/>
    <property type="evidence" value="ECO:0007669"/>
    <property type="project" value="UniProtKB-UniRule"/>
</dbReference>
<evidence type="ECO:0000256" key="7">
    <source>
        <dbReference type="ARBA" id="ARBA00047851"/>
    </source>
</evidence>
<feature type="binding site" evidence="9">
    <location>
        <begin position="37"/>
        <end position="41"/>
    </location>
    <ligand>
        <name>4-amino-2-methyl-5-(diphosphooxymethyl)pyrimidine</name>
        <dbReference type="ChEBI" id="CHEBI:57841"/>
    </ligand>
</feature>
<comment type="caution">
    <text evidence="13">The sequence shown here is derived from an EMBL/GenBank/DDBJ whole genome shotgun (WGS) entry which is preliminary data.</text>
</comment>
<accession>A0A4R3KPY5</accession>
<evidence type="ECO:0000256" key="9">
    <source>
        <dbReference type="HAMAP-Rule" id="MF_00097"/>
    </source>
</evidence>
<dbReference type="PANTHER" id="PTHR20857:SF15">
    <property type="entry name" value="THIAMINE-PHOSPHATE SYNTHASE"/>
    <property type="match status" value="1"/>
</dbReference>
<comment type="pathway">
    <text evidence="1 9 11">Cofactor biosynthesis; thiamine diphosphate biosynthesis; thiamine phosphate from 4-amino-2-methyl-5-diphosphomethylpyrimidine and 4-methyl-5-(2-phosphoethyl)-thiazole: step 1/1.</text>
</comment>
<keyword evidence="4 9" id="KW-0460">Magnesium</keyword>
<keyword evidence="2 9" id="KW-0808">Transferase</keyword>
<dbReference type="Pfam" id="PF02581">
    <property type="entry name" value="TMP-TENI"/>
    <property type="match status" value="1"/>
</dbReference>
<feature type="binding site" evidence="9">
    <location>
        <position position="69"/>
    </location>
    <ligand>
        <name>4-amino-2-methyl-5-(diphosphooxymethyl)pyrimidine</name>
        <dbReference type="ChEBI" id="CHEBI:57841"/>
    </ligand>
</feature>
<protein>
    <recommendedName>
        <fullName evidence="9">Thiamine-phosphate synthase</fullName>
        <shortName evidence="9">TP synthase</shortName>
        <shortName evidence="9">TPS</shortName>
        <ecNumber evidence="9">2.5.1.3</ecNumber>
    </recommendedName>
    <alternativeName>
        <fullName evidence="9">Thiamine-phosphate pyrophosphorylase</fullName>
        <shortName evidence="9">TMP pyrophosphorylase</shortName>
        <shortName evidence="9">TMP-PPase</shortName>
    </alternativeName>
</protein>
<feature type="binding site" evidence="9">
    <location>
        <position position="89"/>
    </location>
    <ligand>
        <name>Mg(2+)</name>
        <dbReference type="ChEBI" id="CHEBI:18420"/>
    </ligand>
</feature>
<dbReference type="InterPro" id="IPR036206">
    <property type="entry name" value="ThiamineP_synth_sf"/>
</dbReference>
<dbReference type="GO" id="GO:0009229">
    <property type="term" value="P:thiamine diphosphate biosynthetic process"/>
    <property type="evidence" value="ECO:0007669"/>
    <property type="project" value="UniProtKB-UniRule"/>
</dbReference>
<evidence type="ECO:0000256" key="2">
    <source>
        <dbReference type="ARBA" id="ARBA00022679"/>
    </source>
</evidence>
<dbReference type="NCBIfam" id="TIGR00693">
    <property type="entry name" value="thiE"/>
    <property type="match status" value="1"/>
</dbReference>
<reference evidence="13 14" key="1">
    <citation type="submission" date="2019-03" db="EMBL/GenBank/DDBJ databases">
        <title>Genomic Encyclopedia of Type Strains, Phase IV (KMG-IV): sequencing the most valuable type-strain genomes for metagenomic binning, comparative biology and taxonomic classification.</title>
        <authorList>
            <person name="Goeker M."/>
        </authorList>
    </citation>
    <scope>NUCLEOTIDE SEQUENCE [LARGE SCALE GENOMIC DNA]</scope>
    <source>
        <strain evidence="13 14">DSM 21100</strain>
    </source>
</reference>
<comment type="caution">
    <text evidence="9">Lacks conserved residue(s) required for the propagation of feature annotation.</text>
</comment>
<dbReference type="GO" id="GO:0005737">
    <property type="term" value="C:cytoplasm"/>
    <property type="evidence" value="ECO:0007669"/>
    <property type="project" value="TreeGrafter"/>
</dbReference>
<comment type="similarity">
    <text evidence="9 10">Belongs to the thiamine-phosphate synthase family.</text>
</comment>
<feature type="binding site" evidence="9">
    <location>
        <position position="70"/>
    </location>
    <ligand>
        <name>Mg(2+)</name>
        <dbReference type="ChEBI" id="CHEBI:18420"/>
    </ligand>
</feature>
<evidence type="ECO:0000313" key="14">
    <source>
        <dbReference type="Proteomes" id="UP000295807"/>
    </source>
</evidence>
<name>A0A4R3KPY5_9SPHI</name>
<evidence type="ECO:0000256" key="6">
    <source>
        <dbReference type="ARBA" id="ARBA00047334"/>
    </source>
</evidence>
<dbReference type="GO" id="GO:0004789">
    <property type="term" value="F:thiamine-phosphate diphosphorylase activity"/>
    <property type="evidence" value="ECO:0007669"/>
    <property type="project" value="UniProtKB-UniRule"/>
</dbReference>
<feature type="domain" description="Thiamine phosphate synthase/TenI" evidence="12">
    <location>
        <begin position="19"/>
        <end position="192"/>
    </location>
</feature>
<dbReference type="Proteomes" id="UP000295807">
    <property type="component" value="Unassembled WGS sequence"/>
</dbReference>
<dbReference type="GO" id="GO:0009228">
    <property type="term" value="P:thiamine biosynthetic process"/>
    <property type="evidence" value="ECO:0007669"/>
    <property type="project" value="UniProtKB-KW"/>
</dbReference>
<dbReference type="AlphaFoldDB" id="A0A4R3KPY5"/>
<comment type="catalytic activity">
    <reaction evidence="6 9 10">
        <text>4-methyl-5-(2-phosphooxyethyl)-thiazole + 4-amino-2-methyl-5-(diphosphooxymethyl)pyrimidine + H(+) = thiamine phosphate + diphosphate</text>
        <dbReference type="Rhea" id="RHEA:22328"/>
        <dbReference type="ChEBI" id="CHEBI:15378"/>
        <dbReference type="ChEBI" id="CHEBI:33019"/>
        <dbReference type="ChEBI" id="CHEBI:37575"/>
        <dbReference type="ChEBI" id="CHEBI:57841"/>
        <dbReference type="ChEBI" id="CHEBI:58296"/>
        <dbReference type="EC" id="2.5.1.3"/>
    </reaction>
</comment>
<comment type="function">
    <text evidence="9">Condenses 4-methyl-5-(beta-hydroxyethyl)thiazole monophosphate (THZ-P) and 2-methyl-4-amino-5-hydroxymethyl pyrimidine pyrophosphate (HMP-PP) to form thiamine monophosphate (TMP).</text>
</comment>
<dbReference type="SUPFAM" id="SSF51391">
    <property type="entry name" value="Thiamin phosphate synthase"/>
    <property type="match status" value="1"/>
</dbReference>
<dbReference type="Gene3D" id="3.20.20.70">
    <property type="entry name" value="Aldolase class I"/>
    <property type="match status" value="1"/>
</dbReference>
<dbReference type="PANTHER" id="PTHR20857">
    <property type="entry name" value="THIAMINE-PHOSPHATE PYROPHOSPHORYLASE"/>
    <property type="match status" value="1"/>
</dbReference>
<evidence type="ECO:0000256" key="1">
    <source>
        <dbReference type="ARBA" id="ARBA00005165"/>
    </source>
</evidence>
<feature type="binding site" evidence="9">
    <location>
        <position position="107"/>
    </location>
    <ligand>
        <name>4-amino-2-methyl-5-(diphosphooxymethyl)pyrimidine</name>
        <dbReference type="ChEBI" id="CHEBI:57841"/>
    </ligand>
</feature>
<dbReference type="InterPro" id="IPR013785">
    <property type="entry name" value="Aldolase_TIM"/>
</dbReference>
<dbReference type="HAMAP" id="MF_00097">
    <property type="entry name" value="TMP_synthase"/>
    <property type="match status" value="1"/>
</dbReference>
<keyword evidence="5 9" id="KW-0784">Thiamine biosynthesis</keyword>
<dbReference type="InterPro" id="IPR034291">
    <property type="entry name" value="TMP_synthase"/>
</dbReference>
<evidence type="ECO:0000256" key="10">
    <source>
        <dbReference type="RuleBase" id="RU003826"/>
    </source>
</evidence>
<gene>
    <name evidence="9" type="primary">thiE</name>
    <name evidence="13" type="ORF">EDD80_10920</name>
</gene>
<evidence type="ECO:0000256" key="8">
    <source>
        <dbReference type="ARBA" id="ARBA00047883"/>
    </source>
</evidence>
<sequence>MNNEKIARLHFITLDDYRTPPARQVLLACQAGIKWVQLRIKEGSRAFILQAAREARGICDHYQARLIINDHPDIALQCGADGVHLGQQDMPVAKARKMAGKLIIGGTANTPAQALDMARQGADYIGAGPFRFTTTKKKLSPILGRKGIEAIRDQLDREGMPQPLIAVGGIRIEDLEELLALRIYGIAVSGTIARAADPLEVTKKLENYFTKLKSDVGNSW</sequence>
<feature type="binding site" evidence="9">
    <location>
        <position position="169"/>
    </location>
    <ligand>
        <name>2-[(2R,5Z)-2-carboxy-4-methylthiazol-5(2H)-ylidene]ethyl phosphate</name>
        <dbReference type="ChEBI" id="CHEBI:62899"/>
    </ligand>
</feature>
<evidence type="ECO:0000256" key="11">
    <source>
        <dbReference type="RuleBase" id="RU004253"/>
    </source>
</evidence>
<comment type="catalytic activity">
    <reaction evidence="8 9 10">
        <text>2-[(2R,5Z)-2-carboxy-4-methylthiazol-5(2H)-ylidene]ethyl phosphate + 4-amino-2-methyl-5-(diphosphooxymethyl)pyrimidine + 2 H(+) = thiamine phosphate + CO2 + diphosphate</text>
        <dbReference type="Rhea" id="RHEA:47844"/>
        <dbReference type="ChEBI" id="CHEBI:15378"/>
        <dbReference type="ChEBI" id="CHEBI:16526"/>
        <dbReference type="ChEBI" id="CHEBI:33019"/>
        <dbReference type="ChEBI" id="CHEBI:37575"/>
        <dbReference type="ChEBI" id="CHEBI:57841"/>
        <dbReference type="ChEBI" id="CHEBI:62899"/>
        <dbReference type="EC" id="2.5.1.3"/>
    </reaction>
</comment>
<dbReference type="UniPathway" id="UPA00060">
    <property type="reaction ID" value="UER00141"/>
</dbReference>
<proteinExistence type="inferred from homology"/>
<dbReference type="EMBL" id="SMAD01000009">
    <property type="protein sequence ID" value="TCS85996.1"/>
    <property type="molecule type" value="Genomic_DNA"/>
</dbReference>
<organism evidence="13 14">
    <name type="scientific">Anseongella ginsenosidimutans</name>
    <dbReference type="NCBI Taxonomy" id="496056"/>
    <lineage>
        <taxon>Bacteria</taxon>
        <taxon>Pseudomonadati</taxon>
        <taxon>Bacteroidota</taxon>
        <taxon>Sphingobacteriia</taxon>
        <taxon>Sphingobacteriales</taxon>
        <taxon>Sphingobacteriaceae</taxon>
        <taxon>Anseongella</taxon>
    </lineage>
</organism>
<evidence type="ECO:0000259" key="12">
    <source>
        <dbReference type="Pfam" id="PF02581"/>
    </source>
</evidence>
<comment type="catalytic activity">
    <reaction evidence="7 9 10">
        <text>2-(2-carboxy-4-methylthiazol-5-yl)ethyl phosphate + 4-amino-2-methyl-5-(diphosphooxymethyl)pyrimidine + 2 H(+) = thiamine phosphate + CO2 + diphosphate</text>
        <dbReference type="Rhea" id="RHEA:47848"/>
        <dbReference type="ChEBI" id="CHEBI:15378"/>
        <dbReference type="ChEBI" id="CHEBI:16526"/>
        <dbReference type="ChEBI" id="CHEBI:33019"/>
        <dbReference type="ChEBI" id="CHEBI:37575"/>
        <dbReference type="ChEBI" id="CHEBI:57841"/>
        <dbReference type="ChEBI" id="CHEBI:62890"/>
        <dbReference type="EC" id="2.5.1.3"/>
    </reaction>
</comment>
<feature type="binding site" evidence="9">
    <location>
        <begin position="133"/>
        <end position="135"/>
    </location>
    <ligand>
        <name>2-[(2R,5Z)-2-carboxy-4-methylthiazol-5(2H)-ylidene]ethyl phosphate</name>
        <dbReference type="ChEBI" id="CHEBI:62899"/>
    </ligand>
</feature>
<evidence type="ECO:0000256" key="3">
    <source>
        <dbReference type="ARBA" id="ARBA00022723"/>
    </source>
</evidence>
<dbReference type="InterPro" id="IPR022998">
    <property type="entry name" value="ThiamineP_synth_TenI"/>
</dbReference>
<keyword evidence="14" id="KW-1185">Reference proteome</keyword>
<dbReference type="EC" id="2.5.1.3" evidence="9"/>
<dbReference type="RefSeq" id="WP_132129805.1">
    <property type="nucleotide sequence ID" value="NZ_CP042432.1"/>
</dbReference>
<evidence type="ECO:0000313" key="13">
    <source>
        <dbReference type="EMBL" id="TCS85996.1"/>
    </source>
</evidence>
<keyword evidence="3 9" id="KW-0479">Metal-binding</keyword>
<dbReference type="CDD" id="cd00564">
    <property type="entry name" value="TMP_TenI"/>
    <property type="match status" value="1"/>
</dbReference>
<evidence type="ECO:0000256" key="5">
    <source>
        <dbReference type="ARBA" id="ARBA00022977"/>
    </source>
</evidence>
<evidence type="ECO:0000256" key="4">
    <source>
        <dbReference type="ARBA" id="ARBA00022842"/>
    </source>
</evidence>
<dbReference type="OrthoDB" id="9812206at2"/>
<comment type="cofactor">
    <cofactor evidence="9">
        <name>Mg(2+)</name>
        <dbReference type="ChEBI" id="CHEBI:18420"/>
    </cofactor>
    <text evidence="9">Binds 1 Mg(2+) ion per subunit.</text>
</comment>